<dbReference type="Pfam" id="PF13561">
    <property type="entry name" value="adh_short_C2"/>
    <property type="match status" value="1"/>
</dbReference>
<dbReference type="CDD" id="cd05233">
    <property type="entry name" value="SDR_c"/>
    <property type="match status" value="1"/>
</dbReference>
<dbReference type="FunFam" id="3.40.50.720:FF:000084">
    <property type="entry name" value="Short-chain dehydrogenase reductase"/>
    <property type="match status" value="1"/>
</dbReference>
<name>A0A1W2EQM0_9HYPH</name>
<proteinExistence type="inferred from homology"/>
<gene>
    <name evidence="3" type="ORF">SAMN06297251_1312</name>
</gene>
<dbReference type="Gene3D" id="3.40.50.720">
    <property type="entry name" value="NAD(P)-binding Rossmann-like Domain"/>
    <property type="match status" value="1"/>
</dbReference>
<dbReference type="OrthoDB" id="286404at2"/>
<reference evidence="3 4" key="1">
    <citation type="submission" date="2017-04" db="EMBL/GenBank/DDBJ databases">
        <authorList>
            <person name="Afonso C.L."/>
            <person name="Miller P.J."/>
            <person name="Scott M.A."/>
            <person name="Spackman E."/>
            <person name="Goraichik I."/>
            <person name="Dimitrov K.M."/>
            <person name="Suarez D.L."/>
            <person name="Swayne D.E."/>
        </authorList>
    </citation>
    <scope>NUCLEOTIDE SEQUENCE [LARGE SCALE GENOMIC DNA]</scope>
    <source>
        <strain evidence="3 4">CGMCC 1.10972</strain>
    </source>
</reference>
<accession>A0A1W2EQM0</accession>
<dbReference type="PRINTS" id="PR00081">
    <property type="entry name" value="GDHRDH"/>
</dbReference>
<evidence type="ECO:0000256" key="2">
    <source>
        <dbReference type="ARBA" id="ARBA00023002"/>
    </source>
</evidence>
<protein>
    <submittedName>
        <fullName evidence="3">2-deoxy-D-gluconate 3-dehydrogenase</fullName>
    </submittedName>
</protein>
<evidence type="ECO:0000256" key="1">
    <source>
        <dbReference type="ARBA" id="ARBA00006484"/>
    </source>
</evidence>
<dbReference type="InterPro" id="IPR020904">
    <property type="entry name" value="Sc_DH/Rdtase_CS"/>
</dbReference>
<evidence type="ECO:0000313" key="3">
    <source>
        <dbReference type="EMBL" id="SMD12017.1"/>
    </source>
</evidence>
<dbReference type="GO" id="GO:0016616">
    <property type="term" value="F:oxidoreductase activity, acting on the CH-OH group of donors, NAD or NADP as acceptor"/>
    <property type="evidence" value="ECO:0007669"/>
    <property type="project" value="TreeGrafter"/>
</dbReference>
<dbReference type="InterPro" id="IPR036291">
    <property type="entry name" value="NAD(P)-bd_dom_sf"/>
</dbReference>
<keyword evidence="4" id="KW-1185">Reference proteome</keyword>
<dbReference type="InterPro" id="IPR002347">
    <property type="entry name" value="SDR_fam"/>
</dbReference>
<dbReference type="NCBIfam" id="NF005309">
    <property type="entry name" value="PRK06841.1"/>
    <property type="match status" value="1"/>
</dbReference>
<evidence type="ECO:0000313" key="4">
    <source>
        <dbReference type="Proteomes" id="UP000192656"/>
    </source>
</evidence>
<dbReference type="SUPFAM" id="SSF51735">
    <property type="entry name" value="NAD(P)-binding Rossmann-fold domains"/>
    <property type="match status" value="1"/>
</dbReference>
<dbReference type="PRINTS" id="PR00080">
    <property type="entry name" value="SDRFAMILY"/>
</dbReference>
<sequence length="243" mass="25137">MSDLSGLTALITGAAGGIGTAMAEAFAKAGARLVLVDLEDTAELAAKFGADNRHRQIDLQDPDAIASGVAAIGQETGIDILVNNAGLGMVFPAERIDIDAWERTMRINLRAPWLMAAAALPFLKASGRGRIVNLASQAGVIAIEEHAAYGASKAGLINLTQVMAVEWAQYGITTNAIAPTVVETPMALVGWSGEKGDKARREIPVGRFAKPAEIAAAAVYLASADAAIINGATLRADGGYTVR</sequence>
<comment type="similarity">
    <text evidence="1">Belongs to the short-chain dehydrogenases/reductases (SDR) family.</text>
</comment>
<dbReference type="EMBL" id="FWXR01000031">
    <property type="protein sequence ID" value="SMD12017.1"/>
    <property type="molecule type" value="Genomic_DNA"/>
</dbReference>
<dbReference type="PROSITE" id="PS00061">
    <property type="entry name" value="ADH_SHORT"/>
    <property type="match status" value="1"/>
</dbReference>
<dbReference type="STRING" id="937218.SAMN06297251_1312"/>
<organism evidence="3 4">
    <name type="scientific">Fulvimarina manganoxydans</name>
    <dbReference type="NCBI Taxonomy" id="937218"/>
    <lineage>
        <taxon>Bacteria</taxon>
        <taxon>Pseudomonadati</taxon>
        <taxon>Pseudomonadota</taxon>
        <taxon>Alphaproteobacteria</taxon>
        <taxon>Hyphomicrobiales</taxon>
        <taxon>Aurantimonadaceae</taxon>
        <taxon>Fulvimarina</taxon>
    </lineage>
</organism>
<dbReference type="AlphaFoldDB" id="A0A1W2EQM0"/>
<dbReference type="Proteomes" id="UP000192656">
    <property type="component" value="Unassembled WGS sequence"/>
</dbReference>
<dbReference type="PANTHER" id="PTHR42760:SF115">
    <property type="entry name" value="3-OXOACYL-[ACYL-CARRIER-PROTEIN] REDUCTASE FABG"/>
    <property type="match status" value="1"/>
</dbReference>
<keyword evidence="2" id="KW-0560">Oxidoreductase</keyword>
<dbReference type="PANTHER" id="PTHR42760">
    <property type="entry name" value="SHORT-CHAIN DEHYDROGENASES/REDUCTASES FAMILY MEMBER"/>
    <property type="match status" value="1"/>
</dbReference>
<dbReference type="RefSeq" id="WP_084412737.1">
    <property type="nucleotide sequence ID" value="NZ_FWXR01000031.1"/>
</dbReference>